<dbReference type="GO" id="GO:0032993">
    <property type="term" value="C:protein-DNA complex"/>
    <property type="evidence" value="ECO:0007669"/>
    <property type="project" value="TreeGrafter"/>
</dbReference>
<protein>
    <recommendedName>
        <fullName evidence="2">DNA-3-methyladenine glycosylase II</fullName>
        <ecNumber evidence="2">3.2.2.21</ecNumber>
    </recommendedName>
</protein>
<dbReference type="GO" id="GO:0008725">
    <property type="term" value="F:DNA-3-methyladenine glycosylase activity"/>
    <property type="evidence" value="ECO:0007669"/>
    <property type="project" value="TreeGrafter"/>
</dbReference>
<organism evidence="6 7">
    <name type="scientific">Candidatus Amunia macphersoniae</name>
    <dbReference type="NCBI Taxonomy" id="3127014"/>
    <lineage>
        <taxon>Bacteria</taxon>
        <taxon>Bacillati</taxon>
        <taxon>Candidatus Dormiibacterota</taxon>
        <taxon>Candidatus Dormibacteria</taxon>
        <taxon>Candidatus Aeolococcales</taxon>
        <taxon>Candidatus Aeolococcaceae</taxon>
        <taxon>Candidatus Amunia</taxon>
    </lineage>
</organism>
<gene>
    <name evidence="6" type="ORF">JF887_06250</name>
</gene>
<comment type="catalytic activity">
    <reaction evidence="1">
        <text>Hydrolysis of alkylated DNA, releasing 3-methyladenine, 3-methylguanine, 7-methylguanine and 7-methyladenine.</text>
        <dbReference type="EC" id="3.2.2.21"/>
    </reaction>
</comment>
<dbReference type="EC" id="3.2.2.21" evidence="2"/>
<dbReference type="GO" id="GO:0006307">
    <property type="term" value="P:DNA alkylation repair"/>
    <property type="evidence" value="ECO:0007669"/>
    <property type="project" value="TreeGrafter"/>
</dbReference>
<evidence type="ECO:0000256" key="3">
    <source>
        <dbReference type="ARBA" id="ARBA00022763"/>
    </source>
</evidence>
<dbReference type="PANTHER" id="PTHR43003">
    <property type="entry name" value="DNA-3-METHYLADENINE GLYCOSYLASE"/>
    <property type="match status" value="1"/>
</dbReference>
<proteinExistence type="predicted"/>
<name>A0A934KHS1_9BACT</name>
<comment type="caution">
    <text evidence="6">The sequence shown here is derived from an EMBL/GenBank/DDBJ whole genome shotgun (WGS) entry which is preliminary data.</text>
</comment>
<dbReference type="GO" id="GO:0006285">
    <property type="term" value="P:base-excision repair, AP site formation"/>
    <property type="evidence" value="ECO:0007669"/>
    <property type="project" value="TreeGrafter"/>
</dbReference>
<dbReference type="EMBL" id="JAEKNN010000027">
    <property type="protein sequence ID" value="MBJ7609016.1"/>
    <property type="molecule type" value="Genomic_DNA"/>
</dbReference>
<dbReference type="InterPro" id="IPR011257">
    <property type="entry name" value="DNA_glycosylase"/>
</dbReference>
<sequence length="307" mass="32792">MSASVDPVGLSRRYPIPNGPLDLVTTIFPLRQGTADPTMRVHGREVWRALRTADGPATLHMRVEAGELVAGAEGPGAAAALGLAPGLAGLADDPTRLRPRHPALVEARRRAAGLRLTAGTGVFDALVWVILAQKVVGLDARRSYRDLVRRVGEPAPGAAGLLLPPDPARVAATPYWTFHECNVERRRAMVIIDIARRASTLDALSALPAAEARRRLETVPGVGPWTAAEVTAVSHGDPDAVPVGDYHVPNAVAHALAGESRGDDRRMLELLEPYTGQRGRVIRLLMSGGRGAPRFGPRVSRQDIRGR</sequence>
<feature type="domain" description="HhH-GPD" evidence="5">
    <location>
        <begin position="131"/>
        <end position="291"/>
    </location>
</feature>
<keyword evidence="4" id="KW-0234">DNA repair</keyword>
<reference evidence="6 7" key="1">
    <citation type="submission" date="2020-10" db="EMBL/GenBank/DDBJ databases">
        <title>Ca. Dormibacterota MAGs.</title>
        <authorList>
            <person name="Montgomery K."/>
        </authorList>
    </citation>
    <scope>NUCLEOTIDE SEQUENCE [LARGE SCALE GENOMIC DNA]</scope>
    <source>
        <strain evidence="6">Mitchell_Peninsula_5</strain>
    </source>
</reference>
<dbReference type="SMART" id="SM00478">
    <property type="entry name" value="ENDO3c"/>
    <property type="match status" value="1"/>
</dbReference>
<evidence type="ECO:0000313" key="7">
    <source>
        <dbReference type="Proteomes" id="UP000614410"/>
    </source>
</evidence>
<dbReference type="GO" id="GO:0032131">
    <property type="term" value="F:alkylated DNA binding"/>
    <property type="evidence" value="ECO:0007669"/>
    <property type="project" value="TreeGrafter"/>
</dbReference>
<evidence type="ECO:0000256" key="2">
    <source>
        <dbReference type="ARBA" id="ARBA00012000"/>
    </source>
</evidence>
<dbReference type="GO" id="GO:0005737">
    <property type="term" value="C:cytoplasm"/>
    <property type="evidence" value="ECO:0007669"/>
    <property type="project" value="TreeGrafter"/>
</dbReference>
<dbReference type="InterPro" id="IPR003265">
    <property type="entry name" value="HhH-GPD_domain"/>
</dbReference>
<accession>A0A934KHS1</accession>
<keyword evidence="3" id="KW-0227">DNA damage</keyword>
<dbReference type="CDD" id="cd00056">
    <property type="entry name" value="ENDO3c"/>
    <property type="match status" value="1"/>
</dbReference>
<dbReference type="InterPro" id="IPR051912">
    <property type="entry name" value="Alkylbase_DNA_Glycosylase/TA"/>
</dbReference>
<dbReference type="PANTHER" id="PTHR43003:SF6">
    <property type="entry name" value="DNA GLYCOSYLASE"/>
    <property type="match status" value="1"/>
</dbReference>
<dbReference type="SUPFAM" id="SSF48150">
    <property type="entry name" value="DNA-glycosylase"/>
    <property type="match status" value="1"/>
</dbReference>
<dbReference type="AlphaFoldDB" id="A0A934KHS1"/>
<evidence type="ECO:0000313" key="6">
    <source>
        <dbReference type="EMBL" id="MBJ7609016.1"/>
    </source>
</evidence>
<dbReference type="GO" id="GO:0043916">
    <property type="term" value="F:DNA-7-methylguanine glycosylase activity"/>
    <property type="evidence" value="ECO:0007669"/>
    <property type="project" value="TreeGrafter"/>
</dbReference>
<evidence type="ECO:0000259" key="5">
    <source>
        <dbReference type="SMART" id="SM00478"/>
    </source>
</evidence>
<dbReference type="Gene3D" id="1.10.340.30">
    <property type="entry name" value="Hypothetical protein, domain 2"/>
    <property type="match status" value="1"/>
</dbReference>
<dbReference type="Proteomes" id="UP000614410">
    <property type="component" value="Unassembled WGS sequence"/>
</dbReference>
<evidence type="ECO:0000256" key="4">
    <source>
        <dbReference type="ARBA" id="ARBA00023204"/>
    </source>
</evidence>
<evidence type="ECO:0000256" key="1">
    <source>
        <dbReference type="ARBA" id="ARBA00000086"/>
    </source>
</evidence>